<dbReference type="InterPro" id="IPR050300">
    <property type="entry name" value="GDXG_lipolytic_enzyme"/>
</dbReference>
<dbReference type="Pfam" id="PF20434">
    <property type="entry name" value="BD-FAE"/>
    <property type="match status" value="1"/>
</dbReference>
<reference evidence="3 4" key="1">
    <citation type="submission" date="2023-06" db="EMBL/GenBank/DDBJ databases">
        <title>Roseiconus lacunae JC819 isolated from Gulf of Mannar region, Tamil Nadu.</title>
        <authorList>
            <person name="Pk S."/>
            <person name="Ch S."/>
            <person name="Ch V.R."/>
        </authorList>
    </citation>
    <scope>NUCLEOTIDE SEQUENCE [LARGE SCALE GENOMIC DNA]</scope>
    <source>
        <strain evidence="3 4">JC819</strain>
    </source>
</reference>
<evidence type="ECO:0000256" key="1">
    <source>
        <dbReference type="ARBA" id="ARBA00022801"/>
    </source>
</evidence>
<dbReference type="InterPro" id="IPR029058">
    <property type="entry name" value="AB_hydrolase_fold"/>
</dbReference>
<dbReference type="Proteomes" id="UP001239462">
    <property type="component" value="Unassembled WGS sequence"/>
</dbReference>
<name>A0ABT7PSD0_9BACT</name>
<dbReference type="InterPro" id="IPR049492">
    <property type="entry name" value="BD-FAE-like_dom"/>
</dbReference>
<dbReference type="RefSeq" id="WP_289167483.1">
    <property type="nucleotide sequence ID" value="NZ_JASZZN010000039.1"/>
</dbReference>
<evidence type="ECO:0000313" key="3">
    <source>
        <dbReference type="EMBL" id="MDM4019355.1"/>
    </source>
</evidence>
<dbReference type="GO" id="GO:0016787">
    <property type="term" value="F:hydrolase activity"/>
    <property type="evidence" value="ECO:0007669"/>
    <property type="project" value="UniProtKB-KW"/>
</dbReference>
<dbReference type="SUPFAM" id="SSF53474">
    <property type="entry name" value="alpha/beta-Hydrolases"/>
    <property type="match status" value="1"/>
</dbReference>
<feature type="domain" description="BD-FAE-like" evidence="2">
    <location>
        <begin position="65"/>
        <end position="176"/>
    </location>
</feature>
<dbReference type="EMBL" id="JASZZN010000039">
    <property type="protein sequence ID" value="MDM4019355.1"/>
    <property type="molecule type" value="Genomic_DNA"/>
</dbReference>
<keyword evidence="4" id="KW-1185">Reference proteome</keyword>
<accession>A0ABT7PSD0</accession>
<organism evidence="3 4">
    <name type="scientific">Roseiconus lacunae</name>
    <dbReference type="NCBI Taxonomy" id="2605694"/>
    <lineage>
        <taxon>Bacteria</taxon>
        <taxon>Pseudomonadati</taxon>
        <taxon>Planctomycetota</taxon>
        <taxon>Planctomycetia</taxon>
        <taxon>Pirellulales</taxon>
        <taxon>Pirellulaceae</taxon>
        <taxon>Roseiconus</taxon>
    </lineage>
</organism>
<dbReference type="PANTHER" id="PTHR48081">
    <property type="entry name" value="AB HYDROLASE SUPERFAMILY PROTEIN C4A8.06C"/>
    <property type="match status" value="1"/>
</dbReference>
<proteinExistence type="predicted"/>
<evidence type="ECO:0000313" key="4">
    <source>
        <dbReference type="Proteomes" id="UP001239462"/>
    </source>
</evidence>
<comment type="caution">
    <text evidence="3">The sequence shown here is derived from an EMBL/GenBank/DDBJ whole genome shotgun (WGS) entry which is preliminary data.</text>
</comment>
<evidence type="ECO:0000259" key="2">
    <source>
        <dbReference type="Pfam" id="PF20434"/>
    </source>
</evidence>
<gene>
    <name evidence="3" type="ORF">QTN89_28125</name>
</gene>
<protein>
    <submittedName>
        <fullName evidence="3">Alpha/beta hydrolase</fullName>
    </submittedName>
</protein>
<sequence length="301" mass="32547">MIRYFTLFSILLLIGSLGFEDSTWGQGTSSTLSTRDTNSIGIRVIRDVAYKTGSVSEAEQTRCKLDWYLPSTSSDTPAGFPTIVWFHGGGLQNGHKAGDHEVAIAKRYAGDGIAVASVNYRLSPNANYPAYVDDAAAAVAFVYKNVQSHGGDQRRVFVSGHSAGGYLTAMVGLHPERLSRYGVKRTDLAGYVPIAGQMVTHSTVRGERGIPRHQPIIDEAAPSFHVTKDASPFLCFAGDNDLPARSEENRYFVAAMKAAGHDDVTFVEVAGRDHGSIANRMDEPGDEVAAALKRFIKRAAH</sequence>
<keyword evidence="1 3" id="KW-0378">Hydrolase</keyword>
<dbReference type="PANTHER" id="PTHR48081:SF9">
    <property type="entry name" value="CARBOXYLESTERASE"/>
    <property type="match status" value="1"/>
</dbReference>
<dbReference type="Gene3D" id="3.40.50.1820">
    <property type="entry name" value="alpha/beta hydrolase"/>
    <property type="match status" value="1"/>
</dbReference>